<accession>A0A1G1XNZ8</accession>
<comment type="subunit">
    <text evidence="5">Part of the 50S ribosomal subunit.</text>
</comment>
<evidence type="ECO:0000256" key="6">
    <source>
        <dbReference type="RuleBase" id="RU003477"/>
    </source>
</evidence>
<evidence type="ECO:0000313" key="8">
    <source>
        <dbReference type="EMBL" id="OGY41682.1"/>
    </source>
</evidence>
<sequence>MKLKSGDRVKVLAGKDKGKKGKILQVFVERNRASVEGVNLAIKHLRPRKQNEKGQKIEFPAPINISNLMVICPRCNKAVKIKYKYLDKTAGKKAKKVRICGKCKELID</sequence>
<dbReference type="HAMAP" id="MF_01326_B">
    <property type="entry name" value="Ribosomal_uL24_B"/>
    <property type="match status" value="1"/>
</dbReference>
<evidence type="ECO:0000256" key="2">
    <source>
        <dbReference type="ARBA" id="ARBA00022980"/>
    </source>
</evidence>
<dbReference type="Gene3D" id="2.30.30.30">
    <property type="match status" value="1"/>
</dbReference>
<dbReference type="InterPro" id="IPR008991">
    <property type="entry name" value="Translation_prot_SH3-like_sf"/>
</dbReference>
<evidence type="ECO:0000256" key="5">
    <source>
        <dbReference type="HAMAP-Rule" id="MF_01326"/>
    </source>
</evidence>
<dbReference type="PANTHER" id="PTHR12903">
    <property type="entry name" value="MITOCHONDRIAL RIBOSOMAL PROTEIN L24"/>
    <property type="match status" value="1"/>
</dbReference>
<comment type="function">
    <text evidence="5">One of the proteins that surrounds the polypeptide exit tunnel on the outside of the subunit.</text>
</comment>
<dbReference type="GO" id="GO:1990904">
    <property type="term" value="C:ribonucleoprotein complex"/>
    <property type="evidence" value="ECO:0007669"/>
    <property type="project" value="UniProtKB-KW"/>
</dbReference>
<keyword evidence="2 5" id="KW-0689">Ribosomal protein</keyword>
<dbReference type="GO" id="GO:0006412">
    <property type="term" value="P:translation"/>
    <property type="evidence" value="ECO:0007669"/>
    <property type="project" value="UniProtKB-UniRule"/>
</dbReference>
<dbReference type="AlphaFoldDB" id="A0A1G1XNZ8"/>
<dbReference type="CDD" id="cd06089">
    <property type="entry name" value="KOW_RPL26"/>
    <property type="match status" value="1"/>
</dbReference>
<dbReference type="InterPro" id="IPR057264">
    <property type="entry name" value="Ribosomal_uL24_C"/>
</dbReference>
<comment type="caution">
    <text evidence="8">The sequence shown here is derived from an EMBL/GenBank/DDBJ whole genome shotgun (WGS) entry which is preliminary data.</text>
</comment>
<dbReference type="InterPro" id="IPR005824">
    <property type="entry name" value="KOW"/>
</dbReference>
<dbReference type="EMBL" id="MHIA01000024">
    <property type="protein sequence ID" value="OGY41682.1"/>
    <property type="molecule type" value="Genomic_DNA"/>
</dbReference>
<dbReference type="Proteomes" id="UP000176260">
    <property type="component" value="Unassembled WGS sequence"/>
</dbReference>
<dbReference type="NCBIfam" id="TIGR01079">
    <property type="entry name" value="rplX_bact"/>
    <property type="match status" value="1"/>
</dbReference>
<gene>
    <name evidence="5" type="primary">rplX</name>
    <name evidence="8" type="ORF">A2Y67_03985</name>
</gene>
<dbReference type="SUPFAM" id="SSF50104">
    <property type="entry name" value="Translation proteins SH3-like domain"/>
    <property type="match status" value="1"/>
</dbReference>
<dbReference type="SMART" id="SM00739">
    <property type="entry name" value="KOW"/>
    <property type="match status" value="1"/>
</dbReference>
<keyword evidence="3 5" id="KW-0687">Ribonucleoprotein</keyword>
<comment type="similarity">
    <text evidence="1 5 6">Belongs to the universal ribosomal protein uL24 family.</text>
</comment>
<dbReference type="Pfam" id="PF00467">
    <property type="entry name" value="KOW"/>
    <property type="match status" value="1"/>
</dbReference>
<keyword evidence="5" id="KW-0694">RNA-binding</keyword>
<feature type="domain" description="KOW" evidence="7">
    <location>
        <begin position="2"/>
        <end position="29"/>
    </location>
</feature>
<evidence type="ECO:0000256" key="4">
    <source>
        <dbReference type="ARBA" id="ARBA00035206"/>
    </source>
</evidence>
<dbReference type="Pfam" id="PF17136">
    <property type="entry name" value="ribosomal_L24"/>
    <property type="match status" value="1"/>
</dbReference>
<evidence type="ECO:0000259" key="7">
    <source>
        <dbReference type="SMART" id="SM00739"/>
    </source>
</evidence>
<evidence type="ECO:0000313" key="9">
    <source>
        <dbReference type="Proteomes" id="UP000176260"/>
    </source>
</evidence>
<dbReference type="InterPro" id="IPR041988">
    <property type="entry name" value="Ribosomal_uL24_KOW"/>
</dbReference>
<evidence type="ECO:0000256" key="1">
    <source>
        <dbReference type="ARBA" id="ARBA00010618"/>
    </source>
</evidence>
<comment type="function">
    <text evidence="5">One of two assembly initiator proteins, it binds directly to the 5'-end of the 23S rRNA, where it nucleates assembly of the 50S subunit.</text>
</comment>
<organism evidence="8 9">
    <name type="scientific">Candidatus Buchananbacteria bacterium RBG_13_39_9</name>
    <dbReference type="NCBI Taxonomy" id="1797531"/>
    <lineage>
        <taxon>Bacteria</taxon>
        <taxon>Candidatus Buchananiibacteriota</taxon>
    </lineage>
</organism>
<dbReference type="GO" id="GO:0005840">
    <property type="term" value="C:ribosome"/>
    <property type="evidence" value="ECO:0007669"/>
    <property type="project" value="UniProtKB-KW"/>
</dbReference>
<dbReference type="InterPro" id="IPR003256">
    <property type="entry name" value="Ribosomal_uL24"/>
</dbReference>
<dbReference type="InterPro" id="IPR005825">
    <property type="entry name" value="Ribosomal_uL24_CS"/>
</dbReference>
<proteinExistence type="inferred from homology"/>
<reference evidence="8 9" key="1">
    <citation type="journal article" date="2016" name="Nat. Commun.">
        <title>Thousands of microbial genomes shed light on interconnected biogeochemical processes in an aquifer system.</title>
        <authorList>
            <person name="Anantharaman K."/>
            <person name="Brown C.T."/>
            <person name="Hug L.A."/>
            <person name="Sharon I."/>
            <person name="Castelle C.J."/>
            <person name="Probst A.J."/>
            <person name="Thomas B.C."/>
            <person name="Singh A."/>
            <person name="Wilkins M.J."/>
            <person name="Karaoz U."/>
            <person name="Brodie E.L."/>
            <person name="Williams K.H."/>
            <person name="Hubbard S.S."/>
            <person name="Banfield J.F."/>
        </authorList>
    </citation>
    <scope>NUCLEOTIDE SEQUENCE [LARGE SCALE GENOMIC DNA]</scope>
</reference>
<dbReference type="PROSITE" id="PS01108">
    <property type="entry name" value="RIBOSOMAL_L24"/>
    <property type="match status" value="1"/>
</dbReference>
<protein>
    <recommendedName>
        <fullName evidence="4 5">Large ribosomal subunit protein uL24</fullName>
    </recommendedName>
</protein>
<dbReference type="InterPro" id="IPR014722">
    <property type="entry name" value="Rib_uL2_dom2"/>
</dbReference>
<evidence type="ECO:0000256" key="3">
    <source>
        <dbReference type="ARBA" id="ARBA00023274"/>
    </source>
</evidence>
<keyword evidence="5" id="KW-0699">rRNA-binding</keyword>
<name>A0A1G1XNZ8_9BACT</name>
<dbReference type="GO" id="GO:0003735">
    <property type="term" value="F:structural constituent of ribosome"/>
    <property type="evidence" value="ECO:0007669"/>
    <property type="project" value="InterPro"/>
</dbReference>
<dbReference type="GO" id="GO:0019843">
    <property type="term" value="F:rRNA binding"/>
    <property type="evidence" value="ECO:0007669"/>
    <property type="project" value="UniProtKB-UniRule"/>
</dbReference>